<dbReference type="GO" id="GO:0030182">
    <property type="term" value="P:neuron differentiation"/>
    <property type="evidence" value="ECO:0007669"/>
    <property type="project" value="TreeGrafter"/>
</dbReference>
<evidence type="ECO:0000313" key="11">
    <source>
        <dbReference type="EMBL" id="CAB3991644.1"/>
    </source>
</evidence>
<evidence type="ECO:0000256" key="10">
    <source>
        <dbReference type="RuleBase" id="RU000682"/>
    </source>
</evidence>
<dbReference type="PROSITE" id="PS00027">
    <property type="entry name" value="HOMEOBOX_1"/>
    <property type="match status" value="1"/>
</dbReference>
<gene>
    <name evidence="11" type="ORF">PACLA_8A012431</name>
</gene>
<evidence type="ECO:0000256" key="3">
    <source>
        <dbReference type="ARBA" id="ARBA00022491"/>
    </source>
</evidence>
<dbReference type="PRINTS" id="PR00024">
    <property type="entry name" value="HOMEOBOX"/>
</dbReference>
<keyword evidence="6 9" id="KW-0371">Homeobox</keyword>
<proteinExistence type="predicted"/>
<keyword evidence="4" id="KW-0805">Transcription regulation</keyword>
<dbReference type="PROSITE" id="PS50071">
    <property type="entry name" value="HOMEOBOX_2"/>
    <property type="match status" value="1"/>
</dbReference>
<evidence type="ECO:0000256" key="7">
    <source>
        <dbReference type="ARBA" id="ARBA00023163"/>
    </source>
</evidence>
<keyword evidence="5 9" id="KW-0238">DNA-binding</keyword>
<dbReference type="CDD" id="cd00086">
    <property type="entry name" value="homeodomain"/>
    <property type="match status" value="1"/>
</dbReference>
<evidence type="ECO:0000256" key="4">
    <source>
        <dbReference type="ARBA" id="ARBA00023015"/>
    </source>
</evidence>
<accession>A0A7D9HVT4</accession>
<keyword evidence="2" id="KW-0217">Developmental protein</keyword>
<dbReference type="FunFam" id="1.10.10.60:FF:000450">
    <property type="entry name" value="Homeobox protein notochord"/>
    <property type="match status" value="1"/>
</dbReference>
<evidence type="ECO:0000256" key="8">
    <source>
        <dbReference type="ARBA" id="ARBA00023242"/>
    </source>
</evidence>
<evidence type="ECO:0000256" key="9">
    <source>
        <dbReference type="PROSITE-ProRule" id="PRU00108"/>
    </source>
</evidence>
<evidence type="ECO:0000256" key="2">
    <source>
        <dbReference type="ARBA" id="ARBA00022473"/>
    </source>
</evidence>
<dbReference type="GO" id="GO:0005634">
    <property type="term" value="C:nucleus"/>
    <property type="evidence" value="ECO:0007669"/>
    <property type="project" value="UniProtKB-SubCell"/>
</dbReference>
<feature type="DNA-binding region" description="Homeobox" evidence="9">
    <location>
        <begin position="168"/>
        <end position="227"/>
    </location>
</feature>
<comment type="caution">
    <text evidence="11">The sequence shown here is derived from an EMBL/GenBank/DDBJ whole genome shotgun (WGS) entry which is preliminary data.</text>
</comment>
<protein>
    <submittedName>
        <fullName evidence="11">Homeobox not2</fullName>
    </submittedName>
</protein>
<organism evidence="11 12">
    <name type="scientific">Paramuricea clavata</name>
    <name type="common">Red gorgonian</name>
    <name type="synonym">Violescent sea-whip</name>
    <dbReference type="NCBI Taxonomy" id="317549"/>
    <lineage>
        <taxon>Eukaryota</taxon>
        <taxon>Metazoa</taxon>
        <taxon>Cnidaria</taxon>
        <taxon>Anthozoa</taxon>
        <taxon>Octocorallia</taxon>
        <taxon>Malacalcyonacea</taxon>
        <taxon>Plexauridae</taxon>
        <taxon>Paramuricea</taxon>
    </lineage>
</organism>
<evidence type="ECO:0000256" key="6">
    <source>
        <dbReference type="ARBA" id="ARBA00023155"/>
    </source>
</evidence>
<dbReference type="EMBL" id="CACRXK020001892">
    <property type="protein sequence ID" value="CAB3991644.1"/>
    <property type="molecule type" value="Genomic_DNA"/>
</dbReference>
<dbReference type="PANTHER" id="PTHR24339">
    <property type="entry name" value="HOMEOBOX PROTEIN EMX-RELATED"/>
    <property type="match status" value="1"/>
</dbReference>
<comment type="subcellular location">
    <subcellularLocation>
        <location evidence="1 9 10">Nucleus</location>
    </subcellularLocation>
</comment>
<dbReference type="SUPFAM" id="SSF46689">
    <property type="entry name" value="Homeodomain-like"/>
    <property type="match status" value="1"/>
</dbReference>
<dbReference type="InterPro" id="IPR001356">
    <property type="entry name" value="HD"/>
</dbReference>
<evidence type="ECO:0000256" key="1">
    <source>
        <dbReference type="ARBA" id="ARBA00004123"/>
    </source>
</evidence>
<dbReference type="InterPro" id="IPR020479">
    <property type="entry name" value="HD_metazoa"/>
</dbReference>
<dbReference type="InterPro" id="IPR017970">
    <property type="entry name" value="Homeobox_CS"/>
</dbReference>
<reference evidence="11" key="1">
    <citation type="submission" date="2020-04" db="EMBL/GenBank/DDBJ databases">
        <authorList>
            <person name="Alioto T."/>
            <person name="Alioto T."/>
            <person name="Gomez Garrido J."/>
        </authorList>
    </citation>
    <scope>NUCLEOTIDE SEQUENCE</scope>
    <source>
        <strain evidence="11">A484AB</strain>
    </source>
</reference>
<dbReference type="GO" id="GO:0000978">
    <property type="term" value="F:RNA polymerase II cis-regulatory region sequence-specific DNA binding"/>
    <property type="evidence" value="ECO:0007669"/>
    <property type="project" value="TreeGrafter"/>
</dbReference>
<dbReference type="AlphaFoldDB" id="A0A7D9HVT4"/>
<dbReference type="OrthoDB" id="6159439at2759"/>
<keyword evidence="12" id="KW-1185">Reference proteome</keyword>
<dbReference type="SMART" id="SM00389">
    <property type="entry name" value="HOX"/>
    <property type="match status" value="1"/>
</dbReference>
<keyword evidence="3" id="KW-0678">Repressor</keyword>
<dbReference type="InterPro" id="IPR050877">
    <property type="entry name" value="EMX-VAX-Noto_Homeobox_TFs"/>
</dbReference>
<dbReference type="PANTHER" id="PTHR24339:SF67">
    <property type="entry name" value="GNOT1 HOMEODOMAIN PROTEIN-RELATED"/>
    <property type="match status" value="1"/>
</dbReference>
<dbReference type="Pfam" id="PF00046">
    <property type="entry name" value="Homeodomain"/>
    <property type="match status" value="1"/>
</dbReference>
<name>A0A7D9HVT4_PARCT</name>
<sequence>MESETTKEREMSPEIKEEKFDFYEWEECNQRYNTLGYYPIAYTTPSTYSSSQTALRYSFEEQETQAKPRMSFSISSILGTHEDSEEQRFHPVAHPPRYGSVRESLLMRHKPSAFRDSHKSSRMKRHFLQEEMTKEDEEKAFEKGNLPNEETVFTGEEGDEQLWKQEKPKRIRTIFTPEQLERLEKEFAEQQYLVGIERRYLASTLRLTETQVKVWFQNRRIKWRKQRLTNH</sequence>
<keyword evidence="7" id="KW-0804">Transcription</keyword>
<evidence type="ECO:0000256" key="5">
    <source>
        <dbReference type="ARBA" id="ARBA00023125"/>
    </source>
</evidence>
<evidence type="ECO:0000313" key="12">
    <source>
        <dbReference type="Proteomes" id="UP001152795"/>
    </source>
</evidence>
<dbReference type="GO" id="GO:0000981">
    <property type="term" value="F:DNA-binding transcription factor activity, RNA polymerase II-specific"/>
    <property type="evidence" value="ECO:0007669"/>
    <property type="project" value="InterPro"/>
</dbReference>
<dbReference type="InterPro" id="IPR009057">
    <property type="entry name" value="Homeodomain-like_sf"/>
</dbReference>
<dbReference type="Gene3D" id="1.10.10.60">
    <property type="entry name" value="Homeodomain-like"/>
    <property type="match status" value="1"/>
</dbReference>
<keyword evidence="8 9" id="KW-0539">Nucleus</keyword>
<dbReference type="Proteomes" id="UP001152795">
    <property type="component" value="Unassembled WGS sequence"/>
</dbReference>